<dbReference type="EMBL" id="JAGSOJ010000006">
    <property type="protein sequence ID" value="MCM1992457.1"/>
    <property type="molecule type" value="Genomic_DNA"/>
</dbReference>
<dbReference type="InterPro" id="IPR049238">
    <property type="entry name" value="DUF6873"/>
</dbReference>
<evidence type="ECO:0000313" key="3">
    <source>
        <dbReference type="Proteomes" id="UP001056429"/>
    </source>
</evidence>
<gene>
    <name evidence="2" type="ORF">KDK92_22315</name>
</gene>
<evidence type="ECO:0000259" key="1">
    <source>
        <dbReference type="Pfam" id="PF21778"/>
    </source>
</evidence>
<dbReference type="Pfam" id="PF21778">
    <property type="entry name" value="DUF6873"/>
    <property type="match status" value="1"/>
</dbReference>
<proteinExistence type="predicted"/>
<protein>
    <recommendedName>
        <fullName evidence="1">DUF6873 domain-containing protein</fullName>
    </recommendedName>
</protein>
<accession>A0A9J6P9D2</accession>
<reference evidence="2" key="1">
    <citation type="journal article" date="2021" name="mSystems">
        <title>Bacteria and Archaea Synergistically Convert Glycine Betaine to Biogenic Methane in the Formosa Cold Seep of the South China Sea.</title>
        <authorList>
            <person name="Li L."/>
            <person name="Zhang W."/>
            <person name="Zhang S."/>
            <person name="Song L."/>
            <person name="Sun Q."/>
            <person name="Zhang H."/>
            <person name="Xiang H."/>
            <person name="Dong X."/>
        </authorList>
    </citation>
    <scope>NUCLEOTIDE SEQUENCE</scope>
    <source>
        <strain evidence="2">ZWT</strain>
    </source>
</reference>
<comment type="caution">
    <text evidence="2">The sequence shown here is derived from an EMBL/GenBank/DDBJ whole genome shotgun (WGS) entry which is preliminary data.</text>
</comment>
<feature type="domain" description="DUF6873" evidence="1">
    <location>
        <begin position="5"/>
        <end position="230"/>
    </location>
</feature>
<reference evidence="2" key="2">
    <citation type="submission" date="2021-04" db="EMBL/GenBank/DDBJ databases">
        <authorList>
            <person name="Dong X."/>
        </authorList>
    </citation>
    <scope>NUCLEOTIDE SEQUENCE</scope>
    <source>
        <strain evidence="2">ZWT</strain>
    </source>
</reference>
<keyword evidence="3" id="KW-1185">Reference proteome</keyword>
<evidence type="ECO:0000313" key="2">
    <source>
        <dbReference type="EMBL" id="MCM1992457.1"/>
    </source>
</evidence>
<dbReference type="RefSeq" id="WP_250861623.1">
    <property type="nucleotide sequence ID" value="NZ_JAGSOJ010000006.1"/>
</dbReference>
<organism evidence="2 3">
    <name type="scientific">Oceanirhabdus seepicola</name>
    <dbReference type="NCBI Taxonomy" id="2828781"/>
    <lineage>
        <taxon>Bacteria</taxon>
        <taxon>Bacillati</taxon>
        <taxon>Bacillota</taxon>
        <taxon>Clostridia</taxon>
        <taxon>Eubacteriales</taxon>
        <taxon>Clostridiaceae</taxon>
        <taxon>Oceanirhabdus</taxon>
    </lineage>
</organism>
<sequence length="232" mass="25826">MNTIIIDYRTTLQEISSLKKICSNIIKTKKHPILYNAIAGHPDIQVFSPYTSKAIIHKDAQYDFINSLTSQKIDVISTESSLGATYPKNILLNAVSLKDYYIAALEFTDRSIIPFIDDKICINVKQGYTKCSTAIVSNKALITSDKSIIKALDPYDIDVLEIPPGDIELPGLNYGFIGGTCGLISEGELAFFGSLDKFKYGKEIIKFLIKHDVKPIYLSDSHLIDRGSIIRL</sequence>
<name>A0A9J6P9D2_9CLOT</name>
<dbReference type="AlphaFoldDB" id="A0A9J6P9D2"/>
<dbReference type="Proteomes" id="UP001056429">
    <property type="component" value="Unassembled WGS sequence"/>
</dbReference>